<comment type="caution">
    <text evidence="2">The sequence shown here is derived from an EMBL/GenBank/DDBJ whole genome shotgun (WGS) entry which is preliminary data.</text>
</comment>
<dbReference type="AlphaFoldDB" id="A0A371GZB8"/>
<evidence type="ECO:0000313" key="3">
    <source>
        <dbReference type="Proteomes" id="UP000257109"/>
    </source>
</evidence>
<dbReference type="InterPro" id="IPR013103">
    <property type="entry name" value="RVT_2"/>
</dbReference>
<dbReference type="EMBL" id="QJKJ01004040">
    <property type="protein sequence ID" value="RDX95813.1"/>
    <property type="molecule type" value="Genomic_DNA"/>
</dbReference>
<dbReference type="OrthoDB" id="1436818at2759"/>
<evidence type="ECO:0000313" key="2">
    <source>
        <dbReference type="EMBL" id="RDX95813.1"/>
    </source>
</evidence>
<feature type="non-terminal residue" evidence="2">
    <location>
        <position position="1"/>
    </location>
</feature>
<dbReference type="Pfam" id="PF07727">
    <property type="entry name" value="RVT_2"/>
    <property type="match status" value="1"/>
</dbReference>
<name>A0A371GZB8_MUCPR</name>
<proteinExistence type="predicted"/>
<reference evidence="2" key="1">
    <citation type="submission" date="2018-05" db="EMBL/GenBank/DDBJ databases">
        <title>Draft genome of Mucuna pruriens seed.</title>
        <authorList>
            <person name="Nnadi N.E."/>
            <person name="Vos R."/>
            <person name="Hasami M.H."/>
            <person name="Devisetty U.K."/>
            <person name="Aguiy J.C."/>
        </authorList>
    </citation>
    <scope>NUCLEOTIDE SEQUENCE [LARGE SCALE GENOMIC DNA]</scope>
    <source>
        <strain evidence="2">JCA_2017</strain>
    </source>
</reference>
<evidence type="ECO:0000259" key="1">
    <source>
        <dbReference type="Pfam" id="PF07727"/>
    </source>
</evidence>
<organism evidence="2 3">
    <name type="scientific">Mucuna pruriens</name>
    <name type="common">Velvet bean</name>
    <name type="synonym">Dolichos pruriens</name>
    <dbReference type="NCBI Taxonomy" id="157652"/>
    <lineage>
        <taxon>Eukaryota</taxon>
        <taxon>Viridiplantae</taxon>
        <taxon>Streptophyta</taxon>
        <taxon>Embryophyta</taxon>
        <taxon>Tracheophyta</taxon>
        <taxon>Spermatophyta</taxon>
        <taxon>Magnoliopsida</taxon>
        <taxon>eudicotyledons</taxon>
        <taxon>Gunneridae</taxon>
        <taxon>Pentapetalae</taxon>
        <taxon>rosids</taxon>
        <taxon>fabids</taxon>
        <taxon>Fabales</taxon>
        <taxon>Fabaceae</taxon>
        <taxon>Papilionoideae</taxon>
        <taxon>50 kb inversion clade</taxon>
        <taxon>NPAAA clade</taxon>
        <taxon>indigoferoid/millettioid clade</taxon>
        <taxon>Phaseoleae</taxon>
        <taxon>Mucuna</taxon>
    </lineage>
</organism>
<feature type="domain" description="Reverse transcriptase Ty1/copia-type" evidence="1">
    <location>
        <begin position="58"/>
        <end position="146"/>
    </location>
</feature>
<dbReference type="Proteomes" id="UP000257109">
    <property type="component" value="Unassembled WGS sequence"/>
</dbReference>
<accession>A0A371GZB8</accession>
<keyword evidence="3" id="KW-1185">Reference proteome</keyword>
<gene>
    <name evidence="2" type="ORF">CR513_21606</name>
</gene>
<sequence>MEHPLPRPTNFSLTDSSFFVWGITTWMEGRHTRPRKGCSMGSWAKSGVVAPSSYYLIGFEANIVNHYVYFKLSGSKYIFLILYVDDILLASSDIGLLHETKRFLMKNFKIKDLGKAYFILGIQILRYCSNYISKSLDRFSMKDNKSGDTLIVKGDKFSFKQCPNNDLERNEIQKILYA</sequence>
<protein>
    <recommendedName>
        <fullName evidence="1">Reverse transcriptase Ty1/copia-type domain-containing protein</fullName>
    </recommendedName>
</protein>